<dbReference type="SMART" id="SM00487">
    <property type="entry name" value="DEXDc"/>
    <property type="match status" value="1"/>
</dbReference>
<dbReference type="GO" id="GO:0005524">
    <property type="term" value="F:ATP binding"/>
    <property type="evidence" value="ECO:0007669"/>
    <property type="project" value="InterPro"/>
</dbReference>
<keyword evidence="3" id="KW-0378">Hydrolase</keyword>
<dbReference type="SMART" id="SM00490">
    <property type="entry name" value="HELICc"/>
    <property type="match status" value="1"/>
</dbReference>
<comment type="caution">
    <text evidence="3">The sequence shown here is derived from an EMBL/GenBank/DDBJ whole genome shotgun (WGS) entry which is preliminary data.</text>
</comment>
<feature type="coiled-coil region" evidence="1">
    <location>
        <begin position="1896"/>
        <end position="1930"/>
    </location>
</feature>
<keyword evidence="3" id="KW-0547">Nucleotide-binding</keyword>
<dbReference type="EMBL" id="WBZC01000012">
    <property type="protein sequence ID" value="KAB3536336.1"/>
    <property type="molecule type" value="Genomic_DNA"/>
</dbReference>
<feature type="domain" description="Helicase C-terminal" evidence="2">
    <location>
        <begin position="1569"/>
        <end position="1745"/>
    </location>
</feature>
<dbReference type="OrthoDB" id="9815272at2"/>
<dbReference type="InterPro" id="IPR029063">
    <property type="entry name" value="SAM-dependent_MTases_sf"/>
</dbReference>
<dbReference type="Gene3D" id="3.40.50.300">
    <property type="entry name" value="P-loop containing nucleotide triphosphate hydrolases"/>
    <property type="match status" value="2"/>
</dbReference>
<dbReference type="RefSeq" id="WP_151860393.1">
    <property type="nucleotide sequence ID" value="NZ_WBZC01000012.1"/>
</dbReference>
<dbReference type="InterPro" id="IPR052933">
    <property type="entry name" value="DNA_Protect_Modify"/>
</dbReference>
<dbReference type="Pfam" id="PF04851">
    <property type="entry name" value="ResIII"/>
    <property type="match status" value="1"/>
</dbReference>
<keyword evidence="3" id="KW-0067">ATP-binding</keyword>
<dbReference type="Pfam" id="PF21849">
    <property type="entry name" value="DUF6908"/>
    <property type="match status" value="1"/>
</dbReference>
<keyword evidence="3" id="KW-0347">Helicase</keyword>
<dbReference type="SUPFAM" id="SSF52540">
    <property type="entry name" value="P-loop containing nucleoside triphosphate hydrolases"/>
    <property type="match status" value="2"/>
</dbReference>
<protein>
    <submittedName>
        <fullName evidence="3">Helicase</fullName>
    </submittedName>
</protein>
<dbReference type="GO" id="GO:0004386">
    <property type="term" value="F:helicase activity"/>
    <property type="evidence" value="ECO:0007669"/>
    <property type="project" value="UniProtKB-KW"/>
</dbReference>
<sequence length="1986" mass="227825">MREAESKSIATKSIDYVDKEKSIFQKNYDYLTTLATGIINGRYSYLKLKSKGYMDLTIERLDYNRIAMRHYFIQNGDQMYDPNMELIIDHEREIIMAATFQQDSLGIYQEVYLEDNKWSPQLSEKLNDFLSTWLGNIESQGYMPVEAHLLDYNNESITFDSDGKESLWQEELFEVMAAEGEIKEPYNTGEDVKIAKSYKATETDLVTTNDIPEDEVSEEKESHGNVGFLSNPNEHLKVIQHVPDLNDEKERIQEYILSSTDSDDEKVQSVKDILMKKTITFELEDENYMFKTTTNNLLVAKLENGTYSTYGYLWDAAYKHIETMVYNNTFLMNSEISEDIEIAETGTQRKSDKEVVIEPQNEETPSSIESSNDLEGKVETVTKINYSYKSEDGIGIGGAKTKYKQNIEAIKTLKVIEEENRLATAEEQSILAKYSGWGGLASAFDSHSSSWANEYQELKKLLSPEEYNSARESTPNAHYTSPVVIKAMYHALDQLGFTGGSILEPSMGVGNFFSHLPENMTDSKLYGVELDDLSGRIAKQLYQNANITINGYEKANMKDNFFDVAVGNIPFGNYKIYDRQYNKHNFLIHDYFIAKTLDKVRPNGVIALVTSKGTLDKADDRVRKYIAERAELLGAIRLPNTAFKEVAGTDVTTDIIFLQKRERLSVKNPSWLKVGENENGVPMNQYFLDNPHMCLGEMIFDTRMYGEDSRYTTCMIQDDTFNLEEGLNGAIRSIEGEVKPYVREVREDEEEDGLIPANPNVKNYTYAYLDNVLYYRENSHMRKLDITGKKLERIKGMIELREITRDIINMQVEGCTLDALKEKQEILNSKYDAFVKKNGAISSKTNMQAFREDNDYPLLCSLEVMDEDKKITKADIFTKQTIKPNQKVTSVDTARDALSVSLNEKGEIDLIYMVELYDEDVEDIIHELNGEIFLNPVRYDENNPYIGYETYDEYLSGNVREKLKFAKVYAEINPELFAINVTALEKVQPKDLDASEIDVRLGTTWIDNQDYEQFIYELLKTPNYYKNRTGARDEICLSYNNYNTSYTINGKGLDGHSVSAKETFGTRRMNAYYIIEDTLNLKNVTVKDRVEEGDKVKYILNKKETMLAREKQSLVKQAFKDWIFKDPERRKKYVDFYNQNFNNIRLREYDGSHLTFPEMNPDIKLRPHQVNAIARTIYGGNTLLAHVVGAGKTFEMIASCMEQKRMGILKKAIFVVPNHITQDFGSEFLRLYPNANVLVTTKKDFEKKNRQRFVSRIATGSYDAIVIGHSQFERIPVSIERQEHMIHKQINDLIHGIDQSKSEKGQNWSVKQMESEKKKLEVELKRLHDTPKDNVINFEELGVDAIYLDEAHYYKNCAVFSKMRNVGGVGQSKAKKASDMLMKTQYIQEVNGGEKGVVFATGTPISNSMTELFVMQRYLQNKELESRGLKHFDSWAAQFGEVVSALELAPEGTGYRIKNRFAKFTNLPELMTMFKNVADIQTADMLNLPVPKLKGGKSKVIVAESNDYIDEMMASFAERAEHIRGGIDPRIDNMLKVTNEARLLGLDPRTLDPDAPNDPDSKVNRCIEAVYQEYMESSEVKGTQIIFSDTGTPTNDGRFSVYPYIKEELIKKGIPAEEICFIHDAKSDHQRESLFADMRSGHKRIIIGSTPKMGTGTNIQSKLVALHHLDCPWRPADLEQREGRILRQGNENEEVNIYKYVTKSTFDSYLWQLVENKQRFISQIMTSKSVSRSAEDIDETVLSYAEVKAIATGNPLIKEKMEVDNEVSRLTLLKGAYDSNKYSLEDRFFYRYPQEIKRHEEAIECIVKDTEKRDMDTSTEFKVTIEGKVFHEREKAGTYMLALLNGMKDGETRTVGNLKGFELSITKSPFHMEQGMTLHGNKTYFIGFSDSPHGNMIKLENTLEAFEKRIEKHEMTIEELTRNMNQAKEEWEKPFAHQSTLERILKRQNELNHLLDMNKEADTIIGDEDVNEVASIVEEYSDGEAL</sequence>
<evidence type="ECO:0000313" key="4">
    <source>
        <dbReference type="Proteomes" id="UP000432715"/>
    </source>
</evidence>
<accession>A0A6I0FCP0</accession>
<organism evidence="3 4">
    <name type="scientific">Alkaliphilus pronyensis</name>
    <dbReference type="NCBI Taxonomy" id="1482732"/>
    <lineage>
        <taxon>Bacteria</taxon>
        <taxon>Bacillati</taxon>
        <taxon>Bacillota</taxon>
        <taxon>Clostridia</taxon>
        <taxon>Peptostreptococcales</taxon>
        <taxon>Natronincolaceae</taxon>
        <taxon>Alkaliphilus</taxon>
    </lineage>
</organism>
<dbReference type="InterPro" id="IPR027417">
    <property type="entry name" value="P-loop_NTPase"/>
</dbReference>
<dbReference type="Proteomes" id="UP000432715">
    <property type="component" value="Unassembled WGS sequence"/>
</dbReference>
<dbReference type="PROSITE" id="PS51194">
    <property type="entry name" value="HELICASE_CTER"/>
    <property type="match status" value="1"/>
</dbReference>
<dbReference type="Pfam" id="PF00271">
    <property type="entry name" value="Helicase_C"/>
    <property type="match status" value="1"/>
</dbReference>
<dbReference type="InterPro" id="IPR014001">
    <property type="entry name" value="Helicase_ATP-bd"/>
</dbReference>
<evidence type="ECO:0000313" key="3">
    <source>
        <dbReference type="EMBL" id="KAB3536336.1"/>
    </source>
</evidence>
<keyword evidence="4" id="KW-1185">Reference proteome</keyword>
<dbReference type="PANTHER" id="PTHR41313:SF1">
    <property type="entry name" value="DNA METHYLASE ADENINE-SPECIFIC DOMAIN-CONTAINING PROTEIN"/>
    <property type="match status" value="1"/>
</dbReference>
<dbReference type="Gene3D" id="3.40.50.150">
    <property type="entry name" value="Vaccinia Virus protein VP39"/>
    <property type="match status" value="1"/>
</dbReference>
<keyword evidence="1" id="KW-0175">Coiled coil</keyword>
<proteinExistence type="predicted"/>
<dbReference type="InterPro" id="IPR054203">
    <property type="entry name" value="DUF6908"/>
</dbReference>
<name>A0A6I0FCP0_9FIRM</name>
<dbReference type="GO" id="GO:0003677">
    <property type="term" value="F:DNA binding"/>
    <property type="evidence" value="ECO:0007669"/>
    <property type="project" value="InterPro"/>
</dbReference>
<reference evidence="3 4" key="1">
    <citation type="submission" date="2019-10" db="EMBL/GenBank/DDBJ databases">
        <title>Alkaliphilus serpentinus sp. nov. and Alkaliphilus pronyensis sp. nov., two novel anaerobic alkaliphilic species isolated from the serpentinized-hosted hydrothermal field of the Prony Bay (New Caledonia).</title>
        <authorList>
            <person name="Postec A."/>
        </authorList>
    </citation>
    <scope>NUCLEOTIDE SEQUENCE [LARGE SCALE GENOMIC DNA]</scope>
    <source>
        <strain evidence="3 4">LacV</strain>
    </source>
</reference>
<evidence type="ECO:0000259" key="2">
    <source>
        <dbReference type="PROSITE" id="PS51194"/>
    </source>
</evidence>
<dbReference type="PANTHER" id="PTHR41313">
    <property type="entry name" value="ADENINE-SPECIFIC METHYLTRANSFERASE"/>
    <property type="match status" value="1"/>
</dbReference>
<dbReference type="InterPro" id="IPR001650">
    <property type="entry name" value="Helicase_C-like"/>
</dbReference>
<dbReference type="GO" id="GO:0016787">
    <property type="term" value="F:hydrolase activity"/>
    <property type="evidence" value="ECO:0007669"/>
    <property type="project" value="InterPro"/>
</dbReference>
<gene>
    <name evidence="3" type="ORF">F8154_03995</name>
</gene>
<dbReference type="InterPro" id="IPR006935">
    <property type="entry name" value="Helicase/UvrB_N"/>
</dbReference>
<dbReference type="SUPFAM" id="SSF53335">
    <property type="entry name" value="S-adenosyl-L-methionine-dependent methyltransferases"/>
    <property type="match status" value="1"/>
</dbReference>
<evidence type="ECO:0000256" key="1">
    <source>
        <dbReference type="SAM" id="Coils"/>
    </source>
</evidence>